<evidence type="ECO:0000313" key="2">
    <source>
        <dbReference type="EMBL" id="RIB20965.1"/>
    </source>
</evidence>
<reference evidence="2 3" key="1">
    <citation type="submission" date="2018-06" db="EMBL/GenBank/DDBJ databases">
        <title>Comparative genomics reveals the genomic features of Rhizophagus irregularis, R. cerebriforme, R. diaphanum and Gigaspora rosea, and their symbiotic lifestyle signature.</title>
        <authorList>
            <person name="Morin E."/>
            <person name="San Clemente H."/>
            <person name="Chen E.C.H."/>
            <person name="De La Providencia I."/>
            <person name="Hainaut M."/>
            <person name="Kuo A."/>
            <person name="Kohler A."/>
            <person name="Murat C."/>
            <person name="Tang N."/>
            <person name="Roy S."/>
            <person name="Loubradou J."/>
            <person name="Henrissat B."/>
            <person name="Grigoriev I.V."/>
            <person name="Corradi N."/>
            <person name="Roux C."/>
            <person name="Martin F.M."/>
        </authorList>
    </citation>
    <scope>NUCLEOTIDE SEQUENCE [LARGE SCALE GENOMIC DNA]</scope>
    <source>
        <strain evidence="2 3">DAOM 194757</strain>
    </source>
</reference>
<sequence>MYEKVTRPYQARVVSGRMLSVTLMLLLGMICTISIEPIFSSIVFPVLHIIFHVVCLMILF</sequence>
<protein>
    <submittedName>
        <fullName evidence="2">Uncharacterized protein</fullName>
    </submittedName>
</protein>
<keyword evidence="1" id="KW-0812">Transmembrane</keyword>
<feature type="transmembrane region" description="Helical" evidence="1">
    <location>
        <begin position="12"/>
        <end position="35"/>
    </location>
</feature>
<keyword evidence="1" id="KW-0472">Membrane</keyword>
<evidence type="ECO:0000313" key="3">
    <source>
        <dbReference type="Proteomes" id="UP000266673"/>
    </source>
</evidence>
<organism evidence="2 3">
    <name type="scientific">Gigaspora rosea</name>
    <dbReference type="NCBI Taxonomy" id="44941"/>
    <lineage>
        <taxon>Eukaryota</taxon>
        <taxon>Fungi</taxon>
        <taxon>Fungi incertae sedis</taxon>
        <taxon>Mucoromycota</taxon>
        <taxon>Glomeromycotina</taxon>
        <taxon>Glomeromycetes</taxon>
        <taxon>Diversisporales</taxon>
        <taxon>Gigasporaceae</taxon>
        <taxon>Gigaspora</taxon>
    </lineage>
</organism>
<accession>A0A397VER3</accession>
<gene>
    <name evidence="2" type="ORF">C2G38_1142749</name>
</gene>
<dbReference type="Proteomes" id="UP000266673">
    <property type="component" value="Unassembled WGS sequence"/>
</dbReference>
<evidence type="ECO:0000256" key="1">
    <source>
        <dbReference type="SAM" id="Phobius"/>
    </source>
</evidence>
<proteinExistence type="predicted"/>
<keyword evidence="3" id="KW-1185">Reference proteome</keyword>
<keyword evidence="1" id="KW-1133">Transmembrane helix</keyword>
<name>A0A397VER3_9GLOM</name>
<feature type="transmembrane region" description="Helical" evidence="1">
    <location>
        <begin position="41"/>
        <end position="59"/>
    </location>
</feature>
<comment type="caution">
    <text evidence="2">The sequence shown here is derived from an EMBL/GenBank/DDBJ whole genome shotgun (WGS) entry which is preliminary data.</text>
</comment>
<dbReference type="AlphaFoldDB" id="A0A397VER3"/>
<dbReference type="EMBL" id="QKWP01000387">
    <property type="protein sequence ID" value="RIB20965.1"/>
    <property type="molecule type" value="Genomic_DNA"/>
</dbReference>